<feature type="compositionally biased region" description="Basic residues" evidence="1">
    <location>
        <begin position="135"/>
        <end position="145"/>
    </location>
</feature>
<comment type="caution">
    <text evidence="2">The sequence shown here is derived from an EMBL/GenBank/DDBJ whole genome shotgun (WGS) entry which is preliminary data.</text>
</comment>
<sequence>MSTNSRPGIRLVDEMELLSDSHHSNGSSYAYGRRRSSRRSSASDFQDMGKLERALHATTSTCSTSGTTDESDADVSTRRRRKSGRTASSSSRNHQRSSNTRRSRVSPDLDASASESMEQDQETQDGSAKESTGRTSKKGVYRSRSRAATDQNWAIFREALGNMA</sequence>
<reference evidence="2" key="1">
    <citation type="submission" date="2020-06" db="EMBL/GenBank/DDBJ databases">
        <authorList>
            <consortium name="Plant Systems Biology data submission"/>
        </authorList>
    </citation>
    <scope>NUCLEOTIDE SEQUENCE</scope>
    <source>
        <strain evidence="2">D6</strain>
    </source>
</reference>
<dbReference type="AlphaFoldDB" id="A0A9N8H390"/>
<accession>A0A9N8H390</accession>
<feature type="region of interest" description="Disordered" evidence="1">
    <location>
        <begin position="16"/>
        <end position="152"/>
    </location>
</feature>
<name>A0A9N8H390_9STRA</name>
<organism evidence="2 3">
    <name type="scientific">Seminavis robusta</name>
    <dbReference type="NCBI Taxonomy" id="568900"/>
    <lineage>
        <taxon>Eukaryota</taxon>
        <taxon>Sar</taxon>
        <taxon>Stramenopiles</taxon>
        <taxon>Ochrophyta</taxon>
        <taxon>Bacillariophyta</taxon>
        <taxon>Bacillariophyceae</taxon>
        <taxon>Bacillariophycidae</taxon>
        <taxon>Naviculales</taxon>
        <taxon>Naviculaceae</taxon>
        <taxon>Seminavis</taxon>
    </lineage>
</organism>
<evidence type="ECO:0000313" key="3">
    <source>
        <dbReference type="Proteomes" id="UP001153069"/>
    </source>
</evidence>
<feature type="compositionally biased region" description="Basic residues" evidence="1">
    <location>
        <begin position="93"/>
        <end position="104"/>
    </location>
</feature>
<evidence type="ECO:0000313" key="2">
    <source>
        <dbReference type="EMBL" id="CAB9498222.1"/>
    </source>
</evidence>
<proteinExistence type="predicted"/>
<gene>
    <name evidence="2" type="ORF">SEMRO_33_G021570.1</name>
</gene>
<dbReference type="EMBL" id="CAICTM010000033">
    <property type="protein sequence ID" value="CAB9498222.1"/>
    <property type="molecule type" value="Genomic_DNA"/>
</dbReference>
<protein>
    <submittedName>
        <fullName evidence="2">Uncharacterized protein</fullName>
    </submittedName>
</protein>
<feature type="compositionally biased region" description="Low complexity" evidence="1">
    <location>
        <begin position="58"/>
        <end position="68"/>
    </location>
</feature>
<keyword evidence="3" id="KW-1185">Reference proteome</keyword>
<evidence type="ECO:0000256" key="1">
    <source>
        <dbReference type="SAM" id="MobiDB-lite"/>
    </source>
</evidence>
<dbReference type="Proteomes" id="UP001153069">
    <property type="component" value="Unassembled WGS sequence"/>
</dbReference>